<dbReference type="Proteomes" id="UP000016662">
    <property type="component" value="Unassembled WGS sequence"/>
</dbReference>
<evidence type="ECO:0000313" key="2">
    <source>
        <dbReference type="Proteomes" id="UP000016662"/>
    </source>
</evidence>
<accession>U2M583</accession>
<sequence length="74" mass="8875">MQKNIVLIVVRLQKMSYLYYTKEKLKRQVISIKTEKNNFLSHEISETRTFGKNTDTFFVEHSFLCIFCNFSNQC</sequence>
<reference evidence="1 2" key="1">
    <citation type="submission" date="2013-07" db="EMBL/GenBank/DDBJ databases">
        <authorList>
            <person name="Weinstock G."/>
            <person name="Sodergren E."/>
            <person name="Wylie T."/>
            <person name="Fulton L."/>
            <person name="Fulton R."/>
            <person name="Fronick C."/>
            <person name="O'Laughlin M."/>
            <person name="Godfrey J."/>
            <person name="Miner T."/>
            <person name="Herter B."/>
            <person name="Appelbaum E."/>
            <person name="Cordes M."/>
            <person name="Lek S."/>
            <person name="Wollam A."/>
            <person name="Pepin K.H."/>
            <person name="Palsikar V.B."/>
            <person name="Mitreva M."/>
            <person name="Wilson R.K."/>
        </authorList>
    </citation>
    <scope>NUCLEOTIDE SEQUENCE [LARGE SCALE GENOMIC DNA]</scope>
    <source>
        <strain evidence="1 2">ATCC 27760</strain>
    </source>
</reference>
<name>U2M583_9FIRM</name>
<proteinExistence type="predicted"/>
<keyword evidence="2" id="KW-1185">Reference proteome</keyword>
<organism evidence="1 2">
    <name type="scientific">Ruminococcus callidus ATCC 27760</name>
    <dbReference type="NCBI Taxonomy" id="411473"/>
    <lineage>
        <taxon>Bacteria</taxon>
        <taxon>Bacillati</taxon>
        <taxon>Bacillota</taxon>
        <taxon>Clostridia</taxon>
        <taxon>Eubacteriales</taxon>
        <taxon>Oscillospiraceae</taxon>
        <taxon>Ruminococcus</taxon>
    </lineage>
</organism>
<gene>
    <name evidence="1" type="ORF">RUMCAL_00826</name>
</gene>
<dbReference type="EMBL" id="AWVF01000093">
    <property type="protein sequence ID" value="ERJ96899.1"/>
    <property type="molecule type" value="Genomic_DNA"/>
</dbReference>
<evidence type="ECO:0000313" key="1">
    <source>
        <dbReference type="EMBL" id="ERJ96899.1"/>
    </source>
</evidence>
<protein>
    <submittedName>
        <fullName evidence="1">Uncharacterized protein</fullName>
    </submittedName>
</protein>
<dbReference type="STRING" id="411473.RUMCAL_00826"/>
<dbReference type="HOGENOM" id="CLU_2685579_0_0_9"/>
<dbReference type="PATRIC" id="fig|411473.3.peg.673"/>
<dbReference type="AlphaFoldDB" id="U2M583"/>
<comment type="caution">
    <text evidence="1">The sequence shown here is derived from an EMBL/GenBank/DDBJ whole genome shotgun (WGS) entry which is preliminary data.</text>
</comment>